<dbReference type="Pfam" id="PF12697">
    <property type="entry name" value="Abhydrolase_6"/>
    <property type="match status" value="1"/>
</dbReference>
<dbReference type="InterPro" id="IPR029058">
    <property type="entry name" value="AB_hydrolase_fold"/>
</dbReference>
<keyword evidence="4" id="KW-1185">Reference proteome</keyword>
<dbReference type="PRINTS" id="PR00412">
    <property type="entry name" value="EPOXHYDRLASE"/>
</dbReference>
<dbReference type="EMBL" id="JBGBPQ010000002">
    <property type="protein sequence ID" value="KAL1528481.1"/>
    <property type="molecule type" value="Genomic_DNA"/>
</dbReference>
<protein>
    <recommendedName>
        <fullName evidence="2">AB hydrolase-1 domain-containing protein</fullName>
    </recommendedName>
</protein>
<dbReference type="PRINTS" id="PR00111">
    <property type="entry name" value="ABHYDROLASE"/>
</dbReference>
<dbReference type="InterPro" id="IPR000639">
    <property type="entry name" value="Epox_hydrolase-like"/>
</dbReference>
<organism evidence="3 4">
    <name type="scientific">Prymnesium parvum</name>
    <name type="common">Toxic golden alga</name>
    <dbReference type="NCBI Taxonomy" id="97485"/>
    <lineage>
        <taxon>Eukaryota</taxon>
        <taxon>Haptista</taxon>
        <taxon>Haptophyta</taxon>
        <taxon>Prymnesiophyceae</taxon>
        <taxon>Prymnesiales</taxon>
        <taxon>Prymnesiaceae</taxon>
        <taxon>Prymnesium</taxon>
    </lineage>
</organism>
<dbReference type="GO" id="GO:0003824">
    <property type="term" value="F:catalytic activity"/>
    <property type="evidence" value="ECO:0007669"/>
    <property type="project" value="InterPro"/>
</dbReference>
<evidence type="ECO:0000259" key="2">
    <source>
        <dbReference type="Pfam" id="PF12697"/>
    </source>
</evidence>
<feature type="chain" id="PRO_5044255949" description="AB hydrolase-1 domain-containing protein" evidence="1">
    <location>
        <begin position="18"/>
        <end position="370"/>
    </location>
</feature>
<reference evidence="3 4" key="1">
    <citation type="journal article" date="2024" name="Science">
        <title>Giant polyketide synthase enzymes in the biosynthesis of giant marine polyether toxins.</title>
        <authorList>
            <person name="Fallon T.R."/>
            <person name="Shende V.V."/>
            <person name="Wierzbicki I.H."/>
            <person name="Pendleton A.L."/>
            <person name="Watervoot N.F."/>
            <person name="Auber R.P."/>
            <person name="Gonzalez D.J."/>
            <person name="Wisecaver J.H."/>
            <person name="Moore B.S."/>
        </authorList>
    </citation>
    <scope>NUCLEOTIDE SEQUENCE [LARGE SCALE GENOMIC DNA]</scope>
    <source>
        <strain evidence="3 4">12B1</strain>
    </source>
</reference>
<dbReference type="Gene3D" id="3.40.50.1820">
    <property type="entry name" value="alpha/beta hydrolase"/>
    <property type="match status" value="1"/>
</dbReference>
<dbReference type="Proteomes" id="UP001515480">
    <property type="component" value="Unassembled WGS sequence"/>
</dbReference>
<name>A0AB34K6G1_PRYPA</name>
<dbReference type="PANTHER" id="PTHR46438">
    <property type="entry name" value="ALPHA/BETA-HYDROLASES SUPERFAMILY PROTEIN"/>
    <property type="match status" value="1"/>
</dbReference>
<evidence type="ECO:0000313" key="3">
    <source>
        <dbReference type="EMBL" id="KAL1528481.1"/>
    </source>
</evidence>
<gene>
    <name evidence="3" type="ORF">AB1Y20_009824</name>
</gene>
<sequence>MPVLLTALALLLPESKGVSLRCSRCHPPKLTATASTSSSVPPPLAWSPSPDSTWLWKTAEATYTVNYIAVGDPEAEPMLLIHGFGASGFHWRRNVNVLADAGYRVYAIDLLGFGLSSKPVIEYDASIWRQQCEAFLREVAVCGDGKRALVAGNSIGGYTALSVGSAHPELVRGVVSLNGAGRFAPSPEEVALLAVQEAEAAARNPVQRAVVDLLASMATALQRAVAYAGLFVTKQPLRIKQVLRTVYPVNPDAADDELVASIQYPADDEMGLAPPGQIPEVFYRIVTRNARGGTTPIDSLLEQLEVPLLLLWGEQDPWIVSKTGDRIQMMAEAMGKDVRRISVNAGHCPQDEAPEEVNTALLEFAQSLGK</sequence>
<dbReference type="SUPFAM" id="SSF53474">
    <property type="entry name" value="alpha/beta-Hydrolases"/>
    <property type="match status" value="1"/>
</dbReference>
<comment type="caution">
    <text evidence="3">The sequence shown here is derived from an EMBL/GenBank/DDBJ whole genome shotgun (WGS) entry which is preliminary data.</text>
</comment>
<feature type="signal peptide" evidence="1">
    <location>
        <begin position="1"/>
        <end position="17"/>
    </location>
</feature>
<feature type="domain" description="AB hydrolase-1" evidence="2">
    <location>
        <begin position="79"/>
        <end position="358"/>
    </location>
</feature>
<dbReference type="AlphaFoldDB" id="A0AB34K6G1"/>
<keyword evidence="1" id="KW-0732">Signal</keyword>
<dbReference type="PANTHER" id="PTHR46438:SF2">
    <property type="entry name" value="ALPHA_BETA-HYDROLASES SUPERFAMILY PROTEIN"/>
    <property type="match status" value="1"/>
</dbReference>
<accession>A0AB34K6G1</accession>
<evidence type="ECO:0000313" key="4">
    <source>
        <dbReference type="Proteomes" id="UP001515480"/>
    </source>
</evidence>
<dbReference type="InterPro" id="IPR000073">
    <property type="entry name" value="AB_hydrolase_1"/>
</dbReference>
<proteinExistence type="predicted"/>
<evidence type="ECO:0000256" key="1">
    <source>
        <dbReference type="SAM" id="SignalP"/>
    </source>
</evidence>